<accession>A0AAE0KL41</accession>
<dbReference type="Gene3D" id="3.30.379.10">
    <property type="entry name" value="Chitobiase/beta-hexosaminidase domain 2-like"/>
    <property type="match status" value="1"/>
</dbReference>
<name>A0AAE0KL41_9PEZI</name>
<feature type="chain" id="PRO_5041960700" description="Gylcosyl hydrolase 115 C-terminal domain-containing protein" evidence="2">
    <location>
        <begin position="21"/>
        <end position="973"/>
    </location>
</feature>
<dbReference type="InterPro" id="IPR031924">
    <property type="entry name" value="GH115"/>
</dbReference>
<organism evidence="4 5">
    <name type="scientific">Podospora didyma</name>
    <dbReference type="NCBI Taxonomy" id="330526"/>
    <lineage>
        <taxon>Eukaryota</taxon>
        <taxon>Fungi</taxon>
        <taxon>Dikarya</taxon>
        <taxon>Ascomycota</taxon>
        <taxon>Pezizomycotina</taxon>
        <taxon>Sordariomycetes</taxon>
        <taxon>Sordariomycetidae</taxon>
        <taxon>Sordariales</taxon>
        <taxon>Podosporaceae</taxon>
        <taxon>Podospora</taxon>
    </lineage>
</organism>
<evidence type="ECO:0000313" key="4">
    <source>
        <dbReference type="EMBL" id="KAK3378187.1"/>
    </source>
</evidence>
<keyword evidence="5" id="KW-1185">Reference proteome</keyword>
<feature type="domain" description="Gylcosyl hydrolase 115 C-terminal" evidence="3">
    <location>
        <begin position="799"/>
        <end position="968"/>
    </location>
</feature>
<dbReference type="Gene3D" id="1.20.58.2150">
    <property type="match status" value="1"/>
</dbReference>
<proteinExistence type="predicted"/>
<dbReference type="InterPro" id="IPR042301">
    <property type="entry name" value="GH115_sf"/>
</dbReference>
<evidence type="ECO:0000259" key="3">
    <source>
        <dbReference type="Pfam" id="PF17829"/>
    </source>
</evidence>
<evidence type="ECO:0000313" key="5">
    <source>
        <dbReference type="Proteomes" id="UP001285441"/>
    </source>
</evidence>
<dbReference type="PANTHER" id="PTHR37842">
    <property type="match status" value="1"/>
</dbReference>
<protein>
    <recommendedName>
        <fullName evidence="3">Gylcosyl hydrolase 115 C-terminal domain-containing protein</fullName>
    </recommendedName>
</protein>
<gene>
    <name evidence="4" type="ORF">B0H63DRAFT_239732</name>
</gene>
<evidence type="ECO:0000256" key="1">
    <source>
        <dbReference type="ARBA" id="ARBA00022801"/>
    </source>
</evidence>
<keyword evidence="1" id="KW-0378">Hydrolase</keyword>
<dbReference type="Pfam" id="PF15979">
    <property type="entry name" value="Glyco_hydro_115"/>
    <property type="match status" value="1"/>
</dbReference>
<comment type="caution">
    <text evidence="4">The sequence shown here is derived from an EMBL/GenBank/DDBJ whole genome shotgun (WGS) entry which is preliminary data.</text>
</comment>
<dbReference type="AlphaFoldDB" id="A0AAE0KL41"/>
<dbReference type="Pfam" id="PF17829">
    <property type="entry name" value="GH115_C"/>
    <property type="match status" value="1"/>
</dbReference>
<dbReference type="Gene3D" id="2.60.120.1620">
    <property type="match status" value="1"/>
</dbReference>
<dbReference type="InterPro" id="IPR041437">
    <property type="entry name" value="GH115_C"/>
</dbReference>
<dbReference type="EMBL" id="JAULSW010000006">
    <property type="protein sequence ID" value="KAK3378187.1"/>
    <property type="molecule type" value="Genomic_DNA"/>
</dbReference>
<dbReference type="PANTHER" id="PTHR37842:SF2">
    <property type="entry name" value="GYLCOSYL HYDROLASE 115 C-TERMINAL DOMAIN-CONTAINING PROTEIN"/>
    <property type="match status" value="1"/>
</dbReference>
<keyword evidence="2" id="KW-0732">Signal</keyword>
<evidence type="ECO:0000256" key="2">
    <source>
        <dbReference type="SAM" id="SignalP"/>
    </source>
</evidence>
<dbReference type="GO" id="GO:0016787">
    <property type="term" value="F:hydrolase activity"/>
    <property type="evidence" value="ECO:0007669"/>
    <property type="project" value="UniProtKB-KW"/>
</dbReference>
<reference evidence="4" key="1">
    <citation type="journal article" date="2023" name="Mol. Phylogenet. Evol.">
        <title>Genome-scale phylogeny and comparative genomics of the fungal order Sordariales.</title>
        <authorList>
            <person name="Hensen N."/>
            <person name="Bonometti L."/>
            <person name="Westerberg I."/>
            <person name="Brannstrom I.O."/>
            <person name="Guillou S."/>
            <person name="Cros-Aarteil S."/>
            <person name="Calhoun S."/>
            <person name="Haridas S."/>
            <person name="Kuo A."/>
            <person name="Mondo S."/>
            <person name="Pangilinan J."/>
            <person name="Riley R."/>
            <person name="LaButti K."/>
            <person name="Andreopoulos B."/>
            <person name="Lipzen A."/>
            <person name="Chen C."/>
            <person name="Yan M."/>
            <person name="Daum C."/>
            <person name="Ng V."/>
            <person name="Clum A."/>
            <person name="Steindorff A."/>
            <person name="Ohm R.A."/>
            <person name="Martin F."/>
            <person name="Silar P."/>
            <person name="Natvig D.O."/>
            <person name="Lalanne C."/>
            <person name="Gautier V."/>
            <person name="Ament-Velasquez S.L."/>
            <person name="Kruys A."/>
            <person name="Hutchinson M.I."/>
            <person name="Powell A.J."/>
            <person name="Barry K."/>
            <person name="Miller A.N."/>
            <person name="Grigoriev I.V."/>
            <person name="Debuchy R."/>
            <person name="Gladieux P."/>
            <person name="Hiltunen Thoren M."/>
            <person name="Johannesson H."/>
        </authorList>
    </citation>
    <scope>NUCLEOTIDE SEQUENCE</scope>
    <source>
        <strain evidence="4">CBS 232.78</strain>
    </source>
</reference>
<feature type="signal peptide" evidence="2">
    <location>
        <begin position="1"/>
        <end position="20"/>
    </location>
</feature>
<sequence>MLPFLSITAAAFGLYASGAALSPRPSAFTFSAEGTGLQLGGPNLAPEIRVAPNDFPGVIRAANDLAVDFGKVLGVNATIVVANWSSTISSKSSSRPIIVVGTAGKSSLVDNLVSLKKLDTTAVANKWETFSYQVTQRPWDGRDSIFVIAGSDLQGTVFGIYDIAEQIGVSPWYWWADVPPAKRQYIWAVDAARTEGPPSIKYRGIFLNDESPCLTSWGHSTFKDSKYGSPFITDFYKRIFELVLRLKGNYVWPAMWSSMFYLDDANNAPTATEYGIFMGTSHHEPMARADKEQNRFLKGSWDWKGNKAGVQSFMEEGATRSKNWSTMYTLGMRGSGDAASSTLTSSALEEVISWQQSTLTKALGKPLSQIPQAWVMYKEVPGYWQKGMKVSDDVTLLWSDDNRGNIRRVPTGKENARSGGSGMYYHFDYVGDPRNYKWINTIQLQKTWEQMTLAHDRGVQNIWIANVGDLKGLELPTAHFMALAWNRDSFENPSSTTDWLKAWCGRQFGEAAGDVAASIMTTYGKLIARMKYEDLSRTPFAFNTVNYDEAELNFKEWTDLLAKAQAVYDALPAATQISFFEVVLHPVLAGRGVYEIYTKTALGIRYADQHRVSANQLANDVQTAFAADSTITKRFHGLLNGKWNHMMDQLHIGYNNWQDPSSQTIPRQTYVTTAAKNAVMGVAVQGSTASFPTASSLMLPPLNSFLPPGTQPWIDVFARDNGTFTYTITSNASFVTLANPKQTIVAPGSSSDIRSIVVVDWNTAPSGSSTVSLKISDGSASATVLVPIQNSAVPSDFKGHVESTGVVSIEAEHFNSAATSKEYVIVPDYGRTLSGVRLPTKSDSQAPAKGPVLAYSFYTFSNAASATLTFYLSPSENANPNSPNRYTFTMDGGAATTVQPVPLGDAGNEPAGWSDAVIKNAYVKTSNLGRLAPGKHELKIWLLEPTMVLTKLVVDVGGLKSSLLGPPESKIVG</sequence>
<reference evidence="4" key="2">
    <citation type="submission" date="2023-06" db="EMBL/GenBank/DDBJ databases">
        <authorList>
            <consortium name="Lawrence Berkeley National Laboratory"/>
            <person name="Haridas S."/>
            <person name="Hensen N."/>
            <person name="Bonometti L."/>
            <person name="Westerberg I."/>
            <person name="Brannstrom I.O."/>
            <person name="Guillou S."/>
            <person name="Cros-Aarteil S."/>
            <person name="Calhoun S."/>
            <person name="Kuo A."/>
            <person name="Mondo S."/>
            <person name="Pangilinan J."/>
            <person name="Riley R."/>
            <person name="LaButti K."/>
            <person name="Andreopoulos B."/>
            <person name="Lipzen A."/>
            <person name="Chen C."/>
            <person name="Yanf M."/>
            <person name="Daum C."/>
            <person name="Ng V."/>
            <person name="Clum A."/>
            <person name="Steindorff A."/>
            <person name="Ohm R."/>
            <person name="Martin F."/>
            <person name="Silar P."/>
            <person name="Natvig D."/>
            <person name="Lalanne C."/>
            <person name="Gautier V."/>
            <person name="Ament-velasquez S.L."/>
            <person name="Kruys A."/>
            <person name="Hutchinson M.I."/>
            <person name="Powell A.J."/>
            <person name="Barry K."/>
            <person name="Miller A.N."/>
            <person name="Grigoriev I.V."/>
            <person name="Debuchy R."/>
            <person name="Gladieux P."/>
            <person name="Thoren M.H."/>
            <person name="Johannesson H."/>
        </authorList>
    </citation>
    <scope>NUCLEOTIDE SEQUENCE</scope>
    <source>
        <strain evidence="4">CBS 232.78</strain>
    </source>
</reference>
<dbReference type="InterPro" id="IPR029018">
    <property type="entry name" value="Hex-like_dom2"/>
</dbReference>
<dbReference type="Proteomes" id="UP001285441">
    <property type="component" value="Unassembled WGS sequence"/>
</dbReference>
<dbReference type="Gene3D" id="3.20.20.520">
    <property type="entry name" value="Glycosyl hydrolase family 115"/>
    <property type="match status" value="1"/>
</dbReference>